<keyword evidence="3" id="KW-1185">Reference proteome</keyword>
<dbReference type="Proteomes" id="UP000078507">
    <property type="component" value="Unassembled WGS sequence"/>
</dbReference>
<reference evidence="2 3" key="1">
    <citation type="submission" date="2015-11" db="EMBL/GenBank/DDBJ databases">
        <title>Ensifer anhuiense sp. nov., an effective nitrogen fixation bacterium with Glycine soja.</title>
        <authorList>
            <person name="Yan H."/>
            <person name="Chen W."/>
        </authorList>
    </citation>
    <scope>NUCLEOTIDE SEQUENCE [LARGE SCALE GENOMIC DNA]</scope>
    <source>
        <strain evidence="2 3">LMG 7837</strain>
    </source>
</reference>
<evidence type="ECO:0008006" key="4">
    <source>
        <dbReference type="Google" id="ProtNLM"/>
    </source>
</evidence>
<proteinExistence type="predicted"/>
<dbReference type="STRING" id="36856.ATB98_05885"/>
<protein>
    <recommendedName>
        <fullName evidence="4">DUF2059 domain-containing protein</fullName>
    </recommendedName>
</protein>
<feature type="chain" id="PRO_5008097449" description="DUF2059 domain-containing protein" evidence="1">
    <location>
        <begin position="37"/>
        <end position="309"/>
    </location>
</feature>
<name>A0A178Y302_SINSA</name>
<dbReference type="InterPro" id="IPR006311">
    <property type="entry name" value="TAT_signal"/>
</dbReference>
<keyword evidence="1" id="KW-0732">Signal</keyword>
<comment type="caution">
    <text evidence="2">The sequence shown here is derived from an EMBL/GenBank/DDBJ whole genome shotgun (WGS) entry which is preliminary data.</text>
</comment>
<dbReference type="PROSITE" id="PS51318">
    <property type="entry name" value="TAT"/>
    <property type="match status" value="1"/>
</dbReference>
<dbReference type="OrthoDB" id="8361949at2"/>
<sequence length="309" mass="32882">MAVTDPFSKPRALRRRMLPLLALAVLALAAAGCGPAADAASAIDQALVRIEQVSARFSGIPASVKDVVKAATADGASNTADAEAMLEKAVRSSFDADVASAEILEALERVGGETVDAEAFARAADAFEDARAKVAHIYETQDRTAAKDIEAHLADAEYGQRIRELTERMAAPDLAVETAFTAQLMYRAVEAFSGAGTAALASAPEVKRKADTQEAIASLRSSNENEKPVPKQVARLDEQARLSLILAALPSEDLSVLSDFYQSAGGKAKRQALVDSYTQLANQANTKMLQDYFSALADHLKTHPRPQQQ</sequence>
<gene>
    <name evidence="2" type="ORF">ATB98_05885</name>
</gene>
<evidence type="ECO:0000313" key="3">
    <source>
        <dbReference type="Proteomes" id="UP000078507"/>
    </source>
</evidence>
<evidence type="ECO:0000256" key="1">
    <source>
        <dbReference type="SAM" id="SignalP"/>
    </source>
</evidence>
<dbReference type="RefSeq" id="WP_066876674.1">
    <property type="nucleotide sequence ID" value="NZ_LNQB01000083.1"/>
</dbReference>
<dbReference type="EMBL" id="LNQB01000083">
    <property type="protein sequence ID" value="OAP41948.1"/>
    <property type="molecule type" value="Genomic_DNA"/>
</dbReference>
<accession>A0A178Y302</accession>
<feature type="signal peptide" evidence="1">
    <location>
        <begin position="1"/>
        <end position="36"/>
    </location>
</feature>
<evidence type="ECO:0000313" key="2">
    <source>
        <dbReference type="EMBL" id="OAP41948.1"/>
    </source>
</evidence>
<organism evidence="2 3">
    <name type="scientific">Sinorhizobium saheli</name>
    <dbReference type="NCBI Taxonomy" id="36856"/>
    <lineage>
        <taxon>Bacteria</taxon>
        <taxon>Pseudomonadati</taxon>
        <taxon>Pseudomonadota</taxon>
        <taxon>Alphaproteobacteria</taxon>
        <taxon>Hyphomicrobiales</taxon>
        <taxon>Rhizobiaceae</taxon>
        <taxon>Sinorhizobium/Ensifer group</taxon>
        <taxon>Sinorhizobium</taxon>
    </lineage>
</organism>
<dbReference type="AlphaFoldDB" id="A0A178Y302"/>